<dbReference type="FunFam" id="3.40.50.300:FF:000010">
    <property type="entry name" value="Chaperone clpB 1, putative"/>
    <property type="match status" value="1"/>
</dbReference>
<dbReference type="PROSITE" id="PS00870">
    <property type="entry name" value="CLPAB_1"/>
    <property type="match status" value="1"/>
</dbReference>
<dbReference type="GO" id="GO:0005524">
    <property type="term" value="F:ATP binding"/>
    <property type="evidence" value="ECO:0007669"/>
    <property type="project" value="UniProtKB-KW"/>
</dbReference>
<evidence type="ECO:0000256" key="8">
    <source>
        <dbReference type="RuleBase" id="RU004432"/>
    </source>
</evidence>
<gene>
    <name evidence="12" type="ORF">A2W52_04800</name>
</gene>
<evidence type="ECO:0000313" key="12">
    <source>
        <dbReference type="EMBL" id="OHA22612.1"/>
    </source>
</evidence>
<dbReference type="InterPro" id="IPR036628">
    <property type="entry name" value="Clp_N_dom_sf"/>
</dbReference>
<dbReference type="Gene3D" id="1.10.8.60">
    <property type="match status" value="1"/>
</dbReference>
<dbReference type="GO" id="GO:0005737">
    <property type="term" value="C:cytoplasm"/>
    <property type="evidence" value="ECO:0007669"/>
    <property type="project" value="TreeGrafter"/>
</dbReference>
<dbReference type="Proteomes" id="UP000176493">
    <property type="component" value="Unassembled WGS sequence"/>
</dbReference>
<keyword evidence="2 7" id="KW-0677">Repeat</keyword>
<feature type="coiled-coil region" evidence="9">
    <location>
        <begin position="445"/>
        <end position="568"/>
    </location>
</feature>
<dbReference type="InterPro" id="IPR018368">
    <property type="entry name" value="ClpA/B_CS1"/>
</dbReference>
<evidence type="ECO:0000256" key="7">
    <source>
        <dbReference type="PROSITE-ProRule" id="PRU01251"/>
    </source>
</evidence>
<evidence type="ECO:0000256" key="10">
    <source>
        <dbReference type="SAM" id="MobiDB-lite"/>
    </source>
</evidence>
<dbReference type="Pfam" id="PF17871">
    <property type="entry name" value="AAA_lid_9"/>
    <property type="match status" value="1"/>
</dbReference>
<dbReference type="SUPFAM" id="SSF52540">
    <property type="entry name" value="P-loop containing nucleoside triphosphate hydrolases"/>
    <property type="match status" value="2"/>
</dbReference>
<organism evidence="12 13">
    <name type="scientific">Candidatus Taylorbacteria bacterium RIFCSPHIGHO2_02_49_25</name>
    <dbReference type="NCBI Taxonomy" id="1802305"/>
    <lineage>
        <taxon>Bacteria</taxon>
        <taxon>Candidatus Tayloriibacteriota</taxon>
    </lineage>
</organism>
<dbReference type="Pfam" id="PF10431">
    <property type="entry name" value="ClpB_D2-small"/>
    <property type="match status" value="1"/>
</dbReference>
<evidence type="ECO:0000256" key="1">
    <source>
        <dbReference type="ARBA" id="ARBA00008675"/>
    </source>
</evidence>
<proteinExistence type="inferred from homology"/>
<dbReference type="CDD" id="cd19499">
    <property type="entry name" value="RecA-like_ClpB_Hsp104-like"/>
    <property type="match status" value="1"/>
</dbReference>
<dbReference type="InterPro" id="IPR050130">
    <property type="entry name" value="ClpA_ClpB"/>
</dbReference>
<feature type="compositionally biased region" description="Basic residues" evidence="10">
    <location>
        <begin position="906"/>
        <end position="916"/>
    </location>
</feature>
<evidence type="ECO:0000259" key="11">
    <source>
        <dbReference type="PROSITE" id="PS51903"/>
    </source>
</evidence>
<dbReference type="GO" id="GO:0034605">
    <property type="term" value="P:cellular response to heat"/>
    <property type="evidence" value="ECO:0007669"/>
    <property type="project" value="TreeGrafter"/>
</dbReference>
<keyword evidence="3 8" id="KW-0547">Nucleotide-binding</keyword>
<feature type="domain" description="Clp R" evidence="11">
    <location>
        <begin position="34"/>
        <end position="179"/>
    </location>
</feature>
<dbReference type="Gene3D" id="1.10.1780.10">
    <property type="entry name" value="Clp, N-terminal domain"/>
    <property type="match status" value="1"/>
</dbReference>
<dbReference type="InterPro" id="IPR003959">
    <property type="entry name" value="ATPase_AAA_core"/>
</dbReference>
<evidence type="ECO:0000313" key="13">
    <source>
        <dbReference type="Proteomes" id="UP000176493"/>
    </source>
</evidence>
<dbReference type="PROSITE" id="PS51903">
    <property type="entry name" value="CLP_R"/>
    <property type="match status" value="1"/>
</dbReference>
<evidence type="ECO:0000256" key="3">
    <source>
        <dbReference type="ARBA" id="ARBA00022741"/>
    </source>
</evidence>
<dbReference type="PROSITE" id="PS00871">
    <property type="entry name" value="CLPAB_2"/>
    <property type="match status" value="1"/>
</dbReference>
<protein>
    <submittedName>
        <fullName evidence="12">ATP-dependent chaperone ClpB</fullName>
    </submittedName>
</protein>
<dbReference type="FunFam" id="3.40.50.300:FF:000025">
    <property type="entry name" value="ATP-dependent Clp protease subunit"/>
    <property type="match status" value="1"/>
</dbReference>
<dbReference type="CDD" id="cd00009">
    <property type="entry name" value="AAA"/>
    <property type="match status" value="1"/>
</dbReference>
<evidence type="ECO:0000256" key="4">
    <source>
        <dbReference type="ARBA" id="ARBA00022840"/>
    </source>
</evidence>
<dbReference type="EMBL" id="MHRJ01000023">
    <property type="protein sequence ID" value="OHA22612.1"/>
    <property type="molecule type" value="Genomic_DNA"/>
</dbReference>
<reference evidence="12 13" key="1">
    <citation type="journal article" date="2016" name="Nat. Commun.">
        <title>Thousands of microbial genomes shed light on interconnected biogeochemical processes in an aquifer system.</title>
        <authorList>
            <person name="Anantharaman K."/>
            <person name="Brown C.T."/>
            <person name="Hug L.A."/>
            <person name="Sharon I."/>
            <person name="Castelle C.J."/>
            <person name="Probst A.J."/>
            <person name="Thomas B.C."/>
            <person name="Singh A."/>
            <person name="Wilkins M.J."/>
            <person name="Karaoz U."/>
            <person name="Brodie E.L."/>
            <person name="Williams K.H."/>
            <person name="Hubbard S.S."/>
            <person name="Banfield J.F."/>
        </authorList>
    </citation>
    <scope>NUCLEOTIDE SEQUENCE [LARGE SCALE GENOMIC DNA]</scope>
</reference>
<dbReference type="SMART" id="SM00382">
    <property type="entry name" value="AAA"/>
    <property type="match status" value="2"/>
</dbReference>
<sequence>MLRKSFCPRVVRRRVVQAGELKFNFVVKIAMPPFHHFTTKAKEAIRRAHELAIERGQNHVNPLHLLAALVLQEESIVISILEKLEVDTVLLTDSILESIEGSEGATVLSPSYQIYLTPELAQILENGSRVASALKDEFVSTEHLFIAMFDVSGSARELLARFKLEKSAVLRVLEELRHSRIADAGTSPRKFRFLAKFTRNLTLLARQNKLDPVIGRDNEISRIIQILSRRTKNNPILIGEAGVGKTAIVEGLALRMAQGDIPESLKDKELVSLDLGLLIAGTKYRGEFEERLKNLMKEIERSDGKIILFVDEIHTIVGAGAAEGAMDASNMLKPALARGELRAIGATTLKEYQRHIEKDPALTRRFQPVLVSEPSIEDAVTILRGLKEKYELYHGVHITDEAIIAAVNLSARYITDRFLPDKAVDLIDEAASSLKISLENMPPILEETRRKVMRLEIEKEALKKDADTSRQAKARIKEIETEIADLKEKTGEIELKWKNEKETLSGIKKSKKELEALRIEAENAEARADLAKAAEIRYGKIPALQKELEGSAKRLKKLQSSRRMLKEEILSNDIAEIVAKWTGIPVTRMLEEETLKLMRIEDALRERVVGQDEAVKRISDAIKRSRAGISDPNRPIGSFLFLGPTGVGKTELTKALAEFMFNDEQALIRVDMSEFMEKHAVSKLIGAPPGYVGHEEGGTLTETIRHRPYAVVLFDEIEKAHPEVFNILLQILDDGRLTDAKGRPTNFRNAIVILTSNIGGQFIDKMQRVGFSVSGKDGDYEDAKSKVMTALKDHFRPEFLNRLDDIVIFDILGHEAIEKIVGIQIKHVEGRLKAKGIGIGIAPEVLNHLSKEGYNPQYGARPLKRLIQSKILNPIATLMIEKGVGEGGSVALSMKNGDIHFEVRKGRNGKTGHAKPVKSEFVPEPVEAKR</sequence>
<dbReference type="PANTHER" id="PTHR11638:SF18">
    <property type="entry name" value="HEAT SHOCK PROTEIN 104"/>
    <property type="match status" value="1"/>
</dbReference>
<dbReference type="SMART" id="SM01086">
    <property type="entry name" value="ClpB_D2-small"/>
    <property type="match status" value="1"/>
</dbReference>
<dbReference type="FunFam" id="3.40.50.300:FF:000120">
    <property type="entry name" value="ATP-dependent chaperone ClpB"/>
    <property type="match status" value="1"/>
</dbReference>
<keyword evidence="5 8" id="KW-0143">Chaperone</keyword>
<dbReference type="InterPro" id="IPR028299">
    <property type="entry name" value="ClpA/B_CS2"/>
</dbReference>
<keyword evidence="9" id="KW-0175">Coiled coil</keyword>
<comment type="similarity">
    <text evidence="1 8">Belongs to the ClpA/ClpB family.</text>
</comment>
<dbReference type="PANTHER" id="PTHR11638">
    <property type="entry name" value="ATP-DEPENDENT CLP PROTEASE"/>
    <property type="match status" value="1"/>
</dbReference>
<evidence type="ECO:0000256" key="6">
    <source>
        <dbReference type="ARBA" id="ARBA00026057"/>
    </source>
</evidence>
<name>A0A1G2MHZ1_9BACT</name>
<dbReference type="InterPro" id="IPR001270">
    <property type="entry name" value="ClpA/B"/>
</dbReference>
<dbReference type="InterPro" id="IPR003593">
    <property type="entry name" value="AAA+_ATPase"/>
</dbReference>
<dbReference type="Pfam" id="PF00004">
    <property type="entry name" value="AAA"/>
    <property type="match status" value="1"/>
</dbReference>
<dbReference type="SUPFAM" id="SSF81923">
    <property type="entry name" value="Double Clp-N motif"/>
    <property type="match status" value="1"/>
</dbReference>
<dbReference type="GO" id="GO:0016887">
    <property type="term" value="F:ATP hydrolysis activity"/>
    <property type="evidence" value="ECO:0007669"/>
    <property type="project" value="InterPro"/>
</dbReference>
<dbReference type="InterPro" id="IPR004176">
    <property type="entry name" value="Clp_R_N"/>
</dbReference>
<keyword evidence="4 8" id="KW-0067">ATP-binding</keyword>
<dbReference type="InterPro" id="IPR019489">
    <property type="entry name" value="Clp_ATPase_C"/>
</dbReference>
<dbReference type="Pfam" id="PF02861">
    <property type="entry name" value="Clp_N"/>
    <property type="match status" value="1"/>
</dbReference>
<evidence type="ECO:0000256" key="9">
    <source>
        <dbReference type="SAM" id="Coils"/>
    </source>
</evidence>
<dbReference type="Pfam" id="PF07724">
    <property type="entry name" value="AAA_2"/>
    <property type="match status" value="1"/>
</dbReference>
<dbReference type="InterPro" id="IPR027417">
    <property type="entry name" value="P-loop_NTPase"/>
</dbReference>
<dbReference type="AlphaFoldDB" id="A0A1G2MHZ1"/>
<evidence type="ECO:0000256" key="5">
    <source>
        <dbReference type="ARBA" id="ARBA00023186"/>
    </source>
</evidence>
<dbReference type="Gene3D" id="3.40.50.300">
    <property type="entry name" value="P-loop containing nucleotide triphosphate hydrolases"/>
    <property type="match status" value="3"/>
</dbReference>
<comment type="subunit">
    <text evidence="6">Homohexamer. The oligomerization is ATP-dependent.</text>
</comment>
<feature type="region of interest" description="Disordered" evidence="10">
    <location>
        <begin position="906"/>
        <end position="930"/>
    </location>
</feature>
<comment type="caution">
    <text evidence="12">The sequence shown here is derived from an EMBL/GenBank/DDBJ whole genome shotgun (WGS) entry which is preliminary data.</text>
</comment>
<dbReference type="InterPro" id="IPR041546">
    <property type="entry name" value="ClpA/ClpB_AAA_lid"/>
</dbReference>
<accession>A0A1G2MHZ1</accession>
<evidence type="ECO:0000256" key="2">
    <source>
        <dbReference type="ARBA" id="ARBA00022737"/>
    </source>
</evidence>
<dbReference type="PRINTS" id="PR00300">
    <property type="entry name" value="CLPPROTEASEA"/>
</dbReference>